<evidence type="ECO:0000259" key="4">
    <source>
        <dbReference type="PROSITE" id="PS51747"/>
    </source>
</evidence>
<dbReference type="GO" id="GO:0052717">
    <property type="term" value="F:tRNA-specific adenosine-34 deaminase activity"/>
    <property type="evidence" value="ECO:0007669"/>
    <property type="project" value="TreeGrafter"/>
</dbReference>
<keyword evidence="6" id="KW-1185">Reference proteome</keyword>
<evidence type="ECO:0000313" key="6">
    <source>
        <dbReference type="Proteomes" id="UP000033483"/>
    </source>
</evidence>
<gene>
    <name evidence="5" type="ORF">TD95_004816</name>
</gene>
<dbReference type="Proteomes" id="UP000033483">
    <property type="component" value="Unassembled WGS sequence"/>
</dbReference>
<dbReference type="Gene3D" id="3.40.140.10">
    <property type="entry name" value="Cytidine Deaminase, domain 2"/>
    <property type="match status" value="1"/>
</dbReference>
<comment type="caution">
    <text evidence="5">The sequence shown here is derived from an EMBL/GenBank/DDBJ whole genome shotgun (WGS) entry which is preliminary data.</text>
</comment>
<dbReference type="GO" id="GO:0005634">
    <property type="term" value="C:nucleus"/>
    <property type="evidence" value="ECO:0007669"/>
    <property type="project" value="TreeGrafter"/>
</dbReference>
<evidence type="ECO:0000256" key="2">
    <source>
        <dbReference type="ARBA" id="ARBA00038160"/>
    </source>
</evidence>
<dbReference type="Pfam" id="PF00383">
    <property type="entry name" value="dCMP_cyt_deam_1"/>
    <property type="match status" value="1"/>
</dbReference>
<dbReference type="CDD" id="cd01285">
    <property type="entry name" value="nucleoside_deaminase"/>
    <property type="match status" value="1"/>
</dbReference>
<sequence>MDAGPASVSSPAPVGSDATVTNAKSSEQPATATATAAAMAPADAVATKPTKRAKTTKSSMSLDGDDQMGDDDENQDEERRIQNGHYDRADPPKPCEIIHNELTLALANANPKPGVLVPQKTTLEVHQNHASLNVWITRVPAKCTNSTLQAIKELLGSETLPYLLHLRRCAKPGDLPAHLKTKYMNESAAGRLAHTGKANFMYIIVGECDRVEQSTLASKLNQLDGVDETFISSVSVPEFPPTSQVQAAVWTSQFWPTVYRKNNPLGPHPSLVTRATQEIRSDAAIWMNLAHKVARSAHESGAGEPMGAVIVWRDNGKAMAVGVAGDARWRNLPIRNECGNCMAHAPMRAISMVAQKLVRVERAAKGLDPLERDLAFDPFADQPFLPEEKIVFKDEHPTPNGYLCHGLELYTTHEPCIQCSMAILHSRMGKVIYCNRMPLTGGMCADDRSDGLPELKKEQNGSGLGLFWRKELNWSLLCWEWECPRDLEPLPKLAPDIQG</sequence>
<feature type="compositionally biased region" description="Low complexity" evidence="3">
    <location>
        <begin position="30"/>
        <end position="48"/>
    </location>
</feature>
<comment type="similarity">
    <text evidence="2">Belongs to the cytidine and deoxycytidylate deaminase family. ADAT3 subfamily.</text>
</comment>
<dbReference type="EMBL" id="LAEV01000190">
    <property type="protein sequence ID" value="KKA30923.1"/>
    <property type="molecule type" value="Genomic_DNA"/>
</dbReference>
<evidence type="ECO:0000313" key="5">
    <source>
        <dbReference type="EMBL" id="KKA30923.1"/>
    </source>
</evidence>
<feature type="compositionally biased region" description="Acidic residues" evidence="3">
    <location>
        <begin position="63"/>
        <end position="76"/>
    </location>
</feature>
<dbReference type="GO" id="GO:0005737">
    <property type="term" value="C:cytoplasm"/>
    <property type="evidence" value="ECO:0007669"/>
    <property type="project" value="TreeGrafter"/>
</dbReference>
<dbReference type="AlphaFoldDB" id="A0A0F4ZM45"/>
<evidence type="ECO:0000256" key="1">
    <source>
        <dbReference type="ARBA" id="ARBA00022694"/>
    </source>
</evidence>
<feature type="region of interest" description="Disordered" evidence="3">
    <location>
        <begin position="1"/>
        <end position="77"/>
    </location>
</feature>
<organism evidence="5 6">
    <name type="scientific">Thielaviopsis punctulata</name>
    <dbReference type="NCBI Taxonomy" id="72032"/>
    <lineage>
        <taxon>Eukaryota</taxon>
        <taxon>Fungi</taxon>
        <taxon>Dikarya</taxon>
        <taxon>Ascomycota</taxon>
        <taxon>Pezizomycotina</taxon>
        <taxon>Sordariomycetes</taxon>
        <taxon>Hypocreomycetidae</taxon>
        <taxon>Microascales</taxon>
        <taxon>Ceratocystidaceae</taxon>
        <taxon>Thielaviopsis</taxon>
    </lineage>
</organism>
<evidence type="ECO:0000256" key="3">
    <source>
        <dbReference type="SAM" id="MobiDB-lite"/>
    </source>
</evidence>
<proteinExistence type="inferred from homology"/>
<dbReference type="GO" id="GO:0008033">
    <property type="term" value="P:tRNA processing"/>
    <property type="evidence" value="ECO:0007669"/>
    <property type="project" value="UniProtKB-KW"/>
</dbReference>
<name>A0A0F4ZM45_9PEZI</name>
<protein>
    <recommendedName>
        <fullName evidence="4">CMP/dCMP-type deaminase domain-containing protein</fullName>
    </recommendedName>
</protein>
<feature type="compositionally biased region" description="Low complexity" evidence="3">
    <location>
        <begin position="1"/>
        <end position="18"/>
    </location>
</feature>
<dbReference type="PROSITE" id="PS51747">
    <property type="entry name" value="CYT_DCMP_DEAMINASES_2"/>
    <property type="match status" value="1"/>
</dbReference>
<keyword evidence="1" id="KW-0819">tRNA processing</keyword>
<dbReference type="SUPFAM" id="SSF53927">
    <property type="entry name" value="Cytidine deaminase-like"/>
    <property type="match status" value="1"/>
</dbReference>
<dbReference type="InterPro" id="IPR016193">
    <property type="entry name" value="Cytidine_deaminase-like"/>
</dbReference>
<feature type="compositionally biased region" description="Polar residues" evidence="3">
    <location>
        <begin position="19"/>
        <end position="29"/>
    </location>
</feature>
<feature type="domain" description="CMP/dCMP-type deaminase" evidence="4">
    <location>
        <begin position="281"/>
        <end position="455"/>
    </location>
</feature>
<reference evidence="5 6" key="1">
    <citation type="submission" date="2015-03" db="EMBL/GenBank/DDBJ databases">
        <authorList>
            <person name="Radwan O."/>
            <person name="Al-Naeli F.A."/>
            <person name="Rendon G.A."/>
            <person name="Fields C."/>
        </authorList>
    </citation>
    <scope>NUCLEOTIDE SEQUENCE [LARGE SCALE GENOMIC DNA]</scope>
    <source>
        <strain evidence="5">CR-DP1</strain>
    </source>
</reference>
<dbReference type="PANTHER" id="PTHR11079">
    <property type="entry name" value="CYTOSINE DEAMINASE FAMILY MEMBER"/>
    <property type="match status" value="1"/>
</dbReference>
<dbReference type="OrthoDB" id="3180714at2759"/>
<dbReference type="PANTHER" id="PTHR11079:SF156">
    <property type="entry name" value="INACTIVE TRNA-SPECIFIC ADENOSINE DEAMINASE-LIKE PROTEIN 3-RELATED"/>
    <property type="match status" value="1"/>
</dbReference>
<dbReference type="InterPro" id="IPR002125">
    <property type="entry name" value="CMP_dCMP_dom"/>
</dbReference>
<accession>A0A0F4ZM45</accession>